<evidence type="ECO:0000313" key="3">
    <source>
        <dbReference type="Proteomes" id="UP001497045"/>
    </source>
</evidence>
<dbReference type="SUPFAM" id="SSF55781">
    <property type="entry name" value="GAF domain-like"/>
    <property type="match status" value="1"/>
</dbReference>
<sequence>MGIPALSLPDFDGAPARALADELVNDPAIERILQTVRGHLGVEIAFVSRYVEDGQRELTHVSTDLDLPMGPGFREDRADSYCWHILNGRLPELIQDPADHPLTAELGITEFLPVGCHINTPLRLADGTVWGSFCALSRQPDRSMNPRDLDILKSFAGIVGERIESSLAEDAELRETRKRVEAMLDGHAVTMFQQPIHALASGQAVGVECLARFPDLNKRGPQAWFDDAEKVGLGMELEMTAVRGALETVGAVPDGIYAAINASPDTIMSGTLREVLEEAGAKNLVIEITEHQQVEDFAALAREIEALKAFARIAIDDVGTGYSGLRHLIELQPDILKMDMLLTRDIDSDPARRAITAAMVQFSHDIGAKLVAEGIETEYERAVMQDLGVDYGQGYLFARPLPVVAAQQHLLGMKMDE</sequence>
<gene>
    <name evidence="2" type="ORF">AAEO60_00900</name>
</gene>
<dbReference type="InterPro" id="IPR003018">
    <property type="entry name" value="GAF"/>
</dbReference>
<dbReference type="SMART" id="SM00065">
    <property type="entry name" value="GAF"/>
    <property type="match status" value="1"/>
</dbReference>
<dbReference type="InterPro" id="IPR035919">
    <property type="entry name" value="EAL_sf"/>
</dbReference>
<reference evidence="2 3" key="1">
    <citation type="submission" date="2024-04" db="EMBL/GenBank/DDBJ databases">
        <title>Aurantiacibacter sp. DGU6 16S ribosomal RNA gene Genome sequencing and assembly.</title>
        <authorList>
            <person name="Park S."/>
        </authorList>
    </citation>
    <scope>NUCLEOTIDE SEQUENCE [LARGE SCALE GENOMIC DNA]</scope>
    <source>
        <strain evidence="2 3">DGU6</strain>
    </source>
</reference>
<evidence type="ECO:0000313" key="2">
    <source>
        <dbReference type="EMBL" id="MEL1249222.1"/>
    </source>
</evidence>
<accession>A0ABU9IAP1</accession>
<dbReference type="Gene3D" id="3.20.20.450">
    <property type="entry name" value="EAL domain"/>
    <property type="match status" value="1"/>
</dbReference>
<name>A0ABU9IAP1_9SPHN</name>
<dbReference type="PANTHER" id="PTHR33121">
    <property type="entry name" value="CYCLIC DI-GMP PHOSPHODIESTERASE PDEF"/>
    <property type="match status" value="1"/>
</dbReference>
<dbReference type="Gene3D" id="3.30.450.40">
    <property type="match status" value="1"/>
</dbReference>
<dbReference type="InterPro" id="IPR001633">
    <property type="entry name" value="EAL_dom"/>
</dbReference>
<evidence type="ECO:0000259" key="1">
    <source>
        <dbReference type="PROSITE" id="PS50883"/>
    </source>
</evidence>
<dbReference type="PROSITE" id="PS50883">
    <property type="entry name" value="EAL"/>
    <property type="match status" value="1"/>
</dbReference>
<dbReference type="Proteomes" id="UP001497045">
    <property type="component" value="Unassembled WGS sequence"/>
</dbReference>
<protein>
    <submittedName>
        <fullName evidence="2">EAL domain-containing protein</fullName>
    </submittedName>
</protein>
<feature type="domain" description="EAL" evidence="1">
    <location>
        <begin position="173"/>
        <end position="414"/>
    </location>
</feature>
<proteinExistence type="predicted"/>
<dbReference type="CDD" id="cd01948">
    <property type="entry name" value="EAL"/>
    <property type="match status" value="1"/>
</dbReference>
<comment type="caution">
    <text evidence="2">The sequence shown here is derived from an EMBL/GenBank/DDBJ whole genome shotgun (WGS) entry which is preliminary data.</text>
</comment>
<dbReference type="Pfam" id="PF01590">
    <property type="entry name" value="GAF"/>
    <property type="match status" value="1"/>
</dbReference>
<dbReference type="SUPFAM" id="SSF141868">
    <property type="entry name" value="EAL domain-like"/>
    <property type="match status" value="1"/>
</dbReference>
<dbReference type="InterPro" id="IPR050706">
    <property type="entry name" value="Cyclic-di-GMP_PDE-like"/>
</dbReference>
<organism evidence="2 3">
    <name type="scientific">Aurantiacibacter gilvus</name>
    <dbReference type="NCBI Taxonomy" id="3139141"/>
    <lineage>
        <taxon>Bacteria</taxon>
        <taxon>Pseudomonadati</taxon>
        <taxon>Pseudomonadota</taxon>
        <taxon>Alphaproteobacteria</taxon>
        <taxon>Sphingomonadales</taxon>
        <taxon>Erythrobacteraceae</taxon>
        <taxon>Aurantiacibacter</taxon>
    </lineage>
</organism>
<dbReference type="RefSeq" id="WP_341671756.1">
    <property type="nucleotide sequence ID" value="NZ_JBBYHV010000001.1"/>
</dbReference>
<dbReference type="PANTHER" id="PTHR33121:SF76">
    <property type="entry name" value="SIGNALING PROTEIN"/>
    <property type="match status" value="1"/>
</dbReference>
<dbReference type="Pfam" id="PF00563">
    <property type="entry name" value="EAL"/>
    <property type="match status" value="1"/>
</dbReference>
<keyword evidence="3" id="KW-1185">Reference proteome</keyword>
<dbReference type="EMBL" id="JBBYHV010000001">
    <property type="protein sequence ID" value="MEL1249222.1"/>
    <property type="molecule type" value="Genomic_DNA"/>
</dbReference>
<dbReference type="InterPro" id="IPR029016">
    <property type="entry name" value="GAF-like_dom_sf"/>
</dbReference>
<dbReference type="SMART" id="SM00052">
    <property type="entry name" value="EAL"/>
    <property type="match status" value="1"/>
</dbReference>